<reference evidence="3 4" key="1">
    <citation type="submission" date="2023-08" db="EMBL/GenBank/DDBJ databases">
        <title>Comparative genomics and taxonomic characterization of three novel marine species of genus Marivirga.</title>
        <authorList>
            <person name="Muhammad N."/>
            <person name="Kim S.-G."/>
        </authorList>
    </citation>
    <scope>NUCLEOTIDE SEQUENCE [LARGE SCALE GENOMIC DNA]</scope>
    <source>
        <strain evidence="3 4">BDSF4-3</strain>
    </source>
</reference>
<dbReference type="Pfam" id="PF03457">
    <property type="entry name" value="HA"/>
    <property type="match status" value="3"/>
</dbReference>
<evidence type="ECO:0000259" key="1">
    <source>
        <dbReference type="Pfam" id="PF03457"/>
    </source>
</evidence>
<sequence length="513" mass="60746">MKIIDNLSENSNHKKYILDMIRKSDELFIASPYLMRDFNILFNNEVLSGLKKINLITTLQPNSIDQIKKVYSLKSLIEIPKIKSGEIECKISLNNKLHGKIYIFKNSSNYVGGLISSANFTDSGLYINHEWGVTVTEEDGLNELENSIKNTIEPKFEILSHKSILRLLNHLNSFINANGEPDDDDIDLDLTEYLETEGAEKKKSESNGGGGSYRTYEYKITKQYLETWQNFFNEFVEFKKKNNEVTVPRDYENRSLYTWYRKQKIFNTNGTIPLDHKKKLEKVGFYFGDGHEIRWARIWEENYELLKAYFDDYGNSDVPHTRDKNDTFYSLGNWVAMQRTYNNQEVLSDYKIEKLNDLDFIWSKDLPEFNPRNNQWMDRYQELKEWTVMHGDAHVPQTNPDGTQNKLGRWLNDQRHLKRKGRKKSNGTIRYLDGERVDLLLELGVDFDHETNKHIDSFEKQLQEFLSFRYQYPVLNPPAGTFKKERDNLAQWRHKFDKLPEWKQKRLKDEKIM</sequence>
<dbReference type="RefSeq" id="WP_308348481.1">
    <property type="nucleotide sequence ID" value="NZ_CP129971.1"/>
</dbReference>
<proteinExistence type="predicted"/>
<dbReference type="Proteomes" id="UP001230496">
    <property type="component" value="Chromosome"/>
</dbReference>
<feature type="domain" description="Helicase-associated" evidence="1">
    <location>
        <begin position="297"/>
        <end position="360"/>
    </location>
</feature>
<dbReference type="InterPro" id="IPR005114">
    <property type="entry name" value="Helicase_assoc"/>
</dbReference>
<accession>A0AA51RC75</accession>
<feature type="domain" description="Restriction endonuclease type II NgoFVII N-terminal" evidence="2">
    <location>
        <begin position="17"/>
        <end position="148"/>
    </location>
</feature>
<organism evidence="3 4">
    <name type="scientific">Marivirga salinarum</name>
    <dbReference type="NCBI Taxonomy" id="3059078"/>
    <lineage>
        <taxon>Bacteria</taxon>
        <taxon>Pseudomonadati</taxon>
        <taxon>Bacteroidota</taxon>
        <taxon>Cytophagia</taxon>
        <taxon>Cytophagales</taxon>
        <taxon>Marivirgaceae</taxon>
        <taxon>Marivirga</taxon>
    </lineage>
</organism>
<keyword evidence="4" id="KW-1185">Reference proteome</keyword>
<name>A0AA51RC75_9BACT</name>
<dbReference type="Pfam" id="PF09565">
    <property type="entry name" value="RE_NgoFVII"/>
    <property type="match status" value="1"/>
</dbReference>
<dbReference type="PANTHER" id="PTHR33418">
    <property type="entry name" value="HELICASE-ASSOCIATED"/>
    <property type="match status" value="1"/>
</dbReference>
<dbReference type="Gene3D" id="6.10.140.530">
    <property type="match status" value="3"/>
</dbReference>
<dbReference type="KEGG" id="msaa:QYS49_38145"/>
<evidence type="ECO:0000259" key="2">
    <source>
        <dbReference type="Pfam" id="PF09565"/>
    </source>
</evidence>
<dbReference type="AlphaFoldDB" id="A0AA51RC75"/>
<dbReference type="Gene3D" id="3.30.870.10">
    <property type="entry name" value="Endonuclease Chain A"/>
    <property type="match status" value="1"/>
</dbReference>
<protein>
    <submittedName>
        <fullName evidence="3">Helicase associated domain protein</fullName>
    </submittedName>
</protein>
<feature type="domain" description="Helicase-associated" evidence="1">
    <location>
        <begin position="374"/>
        <end position="445"/>
    </location>
</feature>
<gene>
    <name evidence="3" type="ORF">QYS49_38145</name>
</gene>
<evidence type="ECO:0000313" key="3">
    <source>
        <dbReference type="EMBL" id="WMN11373.1"/>
    </source>
</evidence>
<dbReference type="PANTHER" id="PTHR33418:SF1">
    <property type="entry name" value="HELICASE-ASSOCIATED DOMAIN-CONTAINING PROTEIN"/>
    <property type="match status" value="1"/>
</dbReference>
<dbReference type="InterPro" id="IPR019065">
    <property type="entry name" value="RE_NgoFVII_N"/>
</dbReference>
<dbReference type="SUPFAM" id="SSF56024">
    <property type="entry name" value="Phospholipase D/nuclease"/>
    <property type="match status" value="1"/>
</dbReference>
<dbReference type="EMBL" id="CP129971">
    <property type="protein sequence ID" value="WMN11373.1"/>
    <property type="molecule type" value="Genomic_DNA"/>
</dbReference>
<evidence type="ECO:0000313" key="4">
    <source>
        <dbReference type="Proteomes" id="UP001230496"/>
    </source>
</evidence>
<feature type="domain" description="Helicase-associated" evidence="1">
    <location>
        <begin position="226"/>
        <end position="285"/>
    </location>
</feature>